<protein>
    <submittedName>
        <fullName evidence="1">Uncharacterized protein</fullName>
    </submittedName>
</protein>
<dbReference type="OrthoDB" id="9796486at2"/>
<gene>
    <name evidence="1" type="ORF">SAMN05192566_2407</name>
</gene>
<name>A0A1G9ERH4_9PROT</name>
<sequence length="65" mass="7499">MRTEKSMLNQRHQLAQETKPFMNMLRHAAHVHSSQSLALLRAGRRLEDTVLIDMLQVHEDSGVFS</sequence>
<dbReference type="AlphaFoldDB" id="A0A1G9ERH4"/>
<evidence type="ECO:0000313" key="2">
    <source>
        <dbReference type="Proteomes" id="UP000198629"/>
    </source>
</evidence>
<dbReference type="RefSeq" id="WP_091472405.1">
    <property type="nucleotide sequence ID" value="NZ_FNFX01000005.1"/>
</dbReference>
<keyword evidence="2" id="KW-1185">Reference proteome</keyword>
<organism evidence="1 2">
    <name type="scientific">Methylophilus rhizosphaerae</name>
    <dbReference type="NCBI Taxonomy" id="492660"/>
    <lineage>
        <taxon>Bacteria</taxon>
        <taxon>Pseudomonadati</taxon>
        <taxon>Pseudomonadota</taxon>
        <taxon>Betaproteobacteria</taxon>
        <taxon>Nitrosomonadales</taxon>
        <taxon>Methylophilaceae</taxon>
        <taxon>Methylophilus</taxon>
    </lineage>
</organism>
<dbReference type="EMBL" id="FNFX01000005">
    <property type="protein sequence ID" value="SDK78605.1"/>
    <property type="molecule type" value="Genomic_DNA"/>
</dbReference>
<reference evidence="2" key="1">
    <citation type="submission" date="2016-10" db="EMBL/GenBank/DDBJ databases">
        <authorList>
            <person name="Varghese N."/>
            <person name="Submissions S."/>
        </authorList>
    </citation>
    <scope>NUCLEOTIDE SEQUENCE [LARGE SCALE GENOMIC DNA]</scope>
    <source>
        <strain evidence="2">CBMB127</strain>
    </source>
</reference>
<accession>A0A1G9ERH4</accession>
<dbReference type="STRING" id="492660.SAMN05192566_2407"/>
<proteinExistence type="predicted"/>
<dbReference type="Proteomes" id="UP000198629">
    <property type="component" value="Unassembled WGS sequence"/>
</dbReference>
<evidence type="ECO:0000313" key="1">
    <source>
        <dbReference type="EMBL" id="SDK78605.1"/>
    </source>
</evidence>